<name>A0AAD7IBU1_9AGAR</name>
<dbReference type="AlphaFoldDB" id="A0AAD7IBU1"/>
<evidence type="ECO:0000313" key="1">
    <source>
        <dbReference type="EMBL" id="KAJ7739599.1"/>
    </source>
</evidence>
<reference evidence="1" key="1">
    <citation type="submission" date="2023-03" db="EMBL/GenBank/DDBJ databases">
        <title>Massive genome expansion in bonnet fungi (Mycena s.s.) driven by repeated elements and novel gene families across ecological guilds.</title>
        <authorList>
            <consortium name="Lawrence Berkeley National Laboratory"/>
            <person name="Harder C.B."/>
            <person name="Miyauchi S."/>
            <person name="Viragh M."/>
            <person name="Kuo A."/>
            <person name="Thoen E."/>
            <person name="Andreopoulos B."/>
            <person name="Lu D."/>
            <person name="Skrede I."/>
            <person name="Drula E."/>
            <person name="Henrissat B."/>
            <person name="Morin E."/>
            <person name="Kohler A."/>
            <person name="Barry K."/>
            <person name="LaButti K."/>
            <person name="Morin E."/>
            <person name="Salamov A."/>
            <person name="Lipzen A."/>
            <person name="Mereny Z."/>
            <person name="Hegedus B."/>
            <person name="Baldrian P."/>
            <person name="Stursova M."/>
            <person name="Weitz H."/>
            <person name="Taylor A."/>
            <person name="Grigoriev I.V."/>
            <person name="Nagy L.G."/>
            <person name="Martin F."/>
            <person name="Kauserud H."/>
        </authorList>
    </citation>
    <scope>NUCLEOTIDE SEQUENCE</scope>
    <source>
        <strain evidence="1">CBHHK182m</strain>
    </source>
</reference>
<organism evidence="1 2">
    <name type="scientific">Mycena metata</name>
    <dbReference type="NCBI Taxonomy" id="1033252"/>
    <lineage>
        <taxon>Eukaryota</taxon>
        <taxon>Fungi</taxon>
        <taxon>Dikarya</taxon>
        <taxon>Basidiomycota</taxon>
        <taxon>Agaricomycotina</taxon>
        <taxon>Agaricomycetes</taxon>
        <taxon>Agaricomycetidae</taxon>
        <taxon>Agaricales</taxon>
        <taxon>Marasmiineae</taxon>
        <taxon>Mycenaceae</taxon>
        <taxon>Mycena</taxon>
    </lineage>
</organism>
<proteinExistence type="predicted"/>
<dbReference type="Proteomes" id="UP001215598">
    <property type="component" value="Unassembled WGS sequence"/>
</dbReference>
<gene>
    <name evidence="1" type="ORF">B0H16DRAFT_1324938</name>
</gene>
<evidence type="ECO:0000313" key="2">
    <source>
        <dbReference type="Proteomes" id="UP001215598"/>
    </source>
</evidence>
<comment type="caution">
    <text evidence="1">The sequence shown here is derived from an EMBL/GenBank/DDBJ whole genome shotgun (WGS) entry which is preliminary data.</text>
</comment>
<feature type="non-terminal residue" evidence="1">
    <location>
        <position position="1"/>
    </location>
</feature>
<protein>
    <submittedName>
        <fullName evidence="1">Uncharacterized protein</fullName>
    </submittedName>
</protein>
<sequence>DLDDRTVADMAQAWPRIEIIHLMAQFPTHRPRNTLACLYSFARNCACLRMLCIAFDATIALVEVDSANHHFQQHALISLHVEHSPIATPISVARFLSQVFPVLSTICTRWDYAKNSQELEAPAARQVCDQWNEAKTLLNTMR</sequence>
<accession>A0AAD7IBU1</accession>
<keyword evidence="2" id="KW-1185">Reference proteome</keyword>
<dbReference type="EMBL" id="JARKIB010000106">
    <property type="protein sequence ID" value="KAJ7739599.1"/>
    <property type="molecule type" value="Genomic_DNA"/>
</dbReference>